<dbReference type="UniPathway" id="UPA00193"/>
<reference evidence="10" key="2">
    <citation type="submission" date="2010-01" db="EMBL/GenBank/DDBJ databases">
        <title>The complete genome of Conexibacter woesei DSM 14684.</title>
        <authorList>
            <consortium name="US DOE Joint Genome Institute (JGI-PGF)"/>
            <person name="Lucas S."/>
            <person name="Copeland A."/>
            <person name="Lapidus A."/>
            <person name="Glavina del Rio T."/>
            <person name="Dalin E."/>
            <person name="Tice H."/>
            <person name="Bruce D."/>
            <person name="Goodwin L."/>
            <person name="Pitluck S."/>
            <person name="Kyrpides N."/>
            <person name="Mavromatis K."/>
            <person name="Ivanova N."/>
            <person name="Mikhailova N."/>
            <person name="Chertkov O."/>
            <person name="Brettin T."/>
            <person name="Detter J.C."/>
            <person name="Han C."/>
            <person name="Larimer F."/>
            <person name="Land M."/>
            <person name="Hauser L."/>
            <person name="Markowitz V."/>
            <person name="Cheng J.-F."/>
            <person name="Hugenholtz P."/>
            <person name="Woyke T."/>
            <person name="Wu D."/>
            <person name="Pukall R."/>
            <person name="Steenblock K."/>
            <person name="Schneider S."/>
            <person name="Klenk H.-P."/>
            <person name="Eisen J.A."/>
        </authorList>
    </citation>
    <scope>NUCLEOTIDE SEQUENCE [LARGE SCALE GENOMIC DNA]</scope>
    <source>
        <strain evidence="10">DSM 14684 / CIP 108061 / JCM 11494 / NBRC 100937 / ID131577</strain>
    </source>
</reference>
<evidence type="ECO:0000256" key="8">
    <source>
        <dbReference type="RuleBase" id="RU003862"/>
    </source>
</evidence>
<evidence type="ECO:0000256" key="2">
    <source>
        <dbReference type="ARBA" id="ARBA00004777"/>
    </source>
</evidence>
<name>D3F6X0_CONWI</name>
<comment type="similarity">
    <text evidence="3 8">Belongs to the methylenetetrahydrofolate reductase family.</text>
</comment>
<keyword evidence="10" id="KW-1185">Reference proteome</keyword>
<dbReference type="PANTHER" id="PTHR45754:SF3">
    <property type="entry name" value="METHYLENETETRAHYDROFOLATE REDUCTASE (NADPH)"/>
    <property type="match status" value="1"/>
</dbReference>
<organism evidence="9 10">
    <name type="scientific">Conexibacter woesei (strain DSM 14684 / CCUG 47730 / CIP 108061 / JCM 11494 / NBRC 100937 / ID131577)</name>
    <dbReference type="NCBI Taxonomy" id="469383"/>
    <lineage>
        <taxon>Bacteria</taxon>
        <taxon>Bacillati</taxon>
        <taxon>Actinomycetota</taxon>
        <taxon>Thermoleophilia</taxon>
        <taxon>Solirubrobacterales</taxon>
        <taxon>Conexibacteraceae</taxon>
        <taxon>Conexibacter</taxon>
    </lineage>
</organism>
<evidence type="ECO:0000256" key="7">
    <source>
        <dbReference type="ARBA" id="ARBA00048628"/>
    </source>
</evidence>
<dbReference type="EMBL" id="CP001854">
    <property type="protein sequence ID" value="ADB52768.1"/>
    <property type="molecule type" value="Genomic_DNA"/>
</dbReference>
<dbReference type="PANTHER" id="PTHR45754">
    <property type="entry name" value="METHYLENETETRAHYDROFOLATE REDUCTASE"/>
    <property type="match status" value="1"/>
</dbReference>
<dbReference type="InterPro" id="IPR003171">
    <property type="entry name" value="Mehydrof_redctse-like"/>
</dbReference>
<dbReference type="GO" id="GO:0009086">
    <property type="term" value="P:methionine biosynthetic process"/>
    <property type="evidence" value="ECO:0007669"/>
    <property type="project" value="TreeGrafter"/>
</dbReference>
<dbReference type="Proteomes" id="UP000008229">
    <property type="component" value="Chromosome"/>
</dbReference>
<evidence type="ECO:0000256" key="6">
    <source>
        <dbReference type="ARBA" id="ARBA00023002"/>
    </source>
</evidence>
<protein>
    <recommendedName>
        <fullName evidence="8">Methylenetetrahydrofolate reductase</fullName>
    </recommendedName>
</protein>
<dbReference type="AlphaFoldDB" id="D3F6X0"/>
<evidence type="ECO:0000313" key="9">
    <source>
        <dbReference type="EMBL" id="ADB52768.1"/>
    </source>
</evidence>
<comment type="pathway">
    <text evidence="2 8">One-carbon metabolism; tetrahydrofolate interconversion.</text>
</comment>
<dbReference type="HOGENOM" id="CLU_081788_0_0_11"/>
<dbReference type="Gene3D" id="3.20.20.220">
    <property type="match status" value="1"/>
</dbReference>
<reference evidence="9 10" key="1">
    <citation type="journal article" date="2010" name="Stand. Genomic Sci.">
        <title>Complete genome sequence of Conexibacter woesei type strain (ID131577).</title>
        <authorList>
            <person name="Pukall R."/>
            <person name="Lapidus A."/>
            <person name="Glavina Del Rio T."/>
            <person name="Copeland A."/>
            <person name="Tice H."/>
            <person name="Cheng J.-F."/>
            <person name="Lucas S."/>
            <person name="Chen F."/>
            <person name="Nolan M."/>
            <person name="Bruce D."/>
            <person name="Goodwin L."/>
            <person name="Pitluck S."/>
            <person name="Mavromatis K."/>
            <person name="Ivanova N."/>
            <person name="Ovchinnikova G."/>
            <person name="Pati A."/>
            <person name="Chen A."/>
            <person name="Palaniappan K."/>
            <person name="Land M."/>
            <person name="Hauser L."/>
            <person name="Chang Y.-J."/>
            <person name="Jeffries C.D."/>
            <person name="Chain P."/>
            <person name="Meincke L."/>
            <person name="Sims D."/>
            <person name="Brettin T."/>
            <person name="Detter J.C."/>
            <person name="Rohde M."/>
            <person name="Goeker M."/>
            <person name="Bristow J."/>
            <person name="Eisen J.A."/>
            <person name="Markowitz V."/>
            <person name="Kyrpides N.C."/>
            <person name="Klenk H.-P."/>
            <person name="Hugenholtz P."/>
        </authorList>
    </citation>
    <scope>NUCLEOTIDE SEQUENCE [LARGE SCALE GENOMIC DNA]</scope>
    <source>
        <strain evidence="10">DSM 14684 / CIP 108061 / JCM 11494 / NBRC 100937 / ID131577</strain>
    </source>
</reference>
<evidence type="ECO:0000313" key="10">
    <source>
        <dbReference type="Proteomes" id="UP000008229"/>
    </source>
</evidence>
<dbReference type="InterPro" id="IPR029041">
    <property type="entry name" value="FAD-linked_oxidoreductase-like"/>
</dbReference>
<evidence type="ECO:0000256" key="5">
    <source>
        <dbReference type="ARBA" id="ARBA00022827"/>
    </source>
</evidence>
<evidence type="ECO:0000256" key="4">
    <source>
        <dbReference type="ARBA" id="ARBA00022630"/>
    </source>
</evidence>
<dbReference type="GO" id="GO:0071949">
    <property type="term" value="F:FAD binding"/>
    <property type="evidence" value="ECO:0007669"/>
    <property type="project" value="TreeGrafter"/>
</dbReference>
<gene>
    <name evidence="9" type="ordered locus">Cwoe_4354</name>
</gene>
<sequence length="273" mass="29475">MSARYEILPFGAWEAEAAAVAPVTLTITCSPRLGVEHTLTVAERARALGHRVVPHVAARMVADRSHLDTLMERLAAAGIDDVFLIGGDAAAPAGAFDSAVELLPLMHAHELRPRRIGIGAYPEGHPLVDRATLADALCRKAAFADYMVTQLCFDPAALLRWIEQTRAAGVDLPSYVGLPGAVDRRRLLEVSMRVGVGDSIGFLRKQRGIRRLLSRPERAVERLGAAFAPLVGEPELAIEGLHFYTFNRLRATLAWEAQRGSADGARAESACDA</sequence>
<dbReference type="OrthoDB" id="9812555at2"/>
<dbReference type="GO" id="GO:0106312">
    <property type="term" value="F:methylenetetrahydrofolate reductase (NADH) activity"/>
    <property type="evidence" value="ECO:0007669"/>
    <property type="project" value="UniProtKB-EC"/>
</dbReference>
<dbReference type="RefSeq" id="WP_012935819.1">
    <property type="nucleotide sequence ID" value="NC_013739.1"/>
</dbReference>
<keyword evidence="5 8" id="KW-0274">FAD</keyword>
<keyword evidence="4 8" id="KW-0285">Flavoprotein</keyword>
<keyword evidence="6 8" id="KW-0560">Oxidoreductase</keyword>
<proteinExistence type="inferred from homology"/>
<dbReference type="STRING" id="469383.Cwoe_4354"/>
<dbReference type="GO" id="GO:0005829">
    <property type="term" value="C:cytosol"/>
    <property type="evidence" value="ECO:0007669"/>
    <property type="project" value="TreeGrafter"/>
</dbReference>
<dbReference type="eggNOG" id="COG0685">
    <property type="taxonomic scope" value="Bacteria"/>
</dbReference>
<evidence type="ECO:0000256" key="1">
    <source>
        <dbReference type="ARBA" id="ARBA00001974"/>
    </source>
</evidence>
<dbReference type="GO" id="GO:0035999">
    <property type="term" value="P:tetrahydrofolate interconversion"/>
    <property type="evidence" value="ECO:0007669"/>
    <property type="project" value="UniProtKB-UniPathway"/>
</dbReference>
<accession>D3F6X0</accession>
<dbReference type="KEGG" id="cwo:Cwoe_4354"/>
<comment type="cofactor">
    <cofactor evidence="1 8">
        <name>FAD</name>
        <dbReference type="ChEBI" id="CHEBI:57692"/>
    </cofactor>
</comment>
<dbReference type="Pfam" id="PF02219">
    <property type="entry name" value="MTHFR"/>
    <property type="match status" value="1"/>
</dbReference>
<comment type="catalytic activity">
    <reaction evidence="7">
        <text>(6S)-5-methyl-5,6,7,8-tetrahydrofolate + NAD(+) = (6R)-5,10-methylene-5,6,7,8-tetrahydrofolate + NADH + H(+)</text>
        <dbReference type="Rhea" id="RHEA:19821"/>
        <dbReference type="ChEBI" id="CHEBI:15378"/>
        <dbReference type="ChEBI" id="CHEBI:15636"/>
        <dbReference type="ChEBI" id="CHEBI:18608"/>
        <dbReference type="ChEBI" id="CHEBI:57540"/>
        <dbReference type="ChEBI" id="CHEBI:57945"/>
        <dbReference type="EC" id="1.5.1.54"/>
    </reaction>
    <physiologicalReaction direction="right-to-left" evidence="7">
        <dbReference type="Rhea" id="RHEA:19823"/>
    </physiologicalReaction>
</comment>
<evidence type="ECO:0000256" key="3">
    <source>
        <dbReference type="ARBA" id="ARBA00006743"/>
    </source>
</evidence>
<dbReference type="SUPFAM" id="SSF51730">
    <property type="entry name" value="FAD-linked oxidoreductase"/>
    <property type="match status" value="1"/>
</dbReference>